<accession>A0ACC1NHF1</accession>
<proteinExistence type="predicted"/>
<dbReference type="EMBL" id="JANJQO010000422">
    <property type="protein sequence ID" value="KAJ2977951.1"/>
    <property type="molecule type" value="Genomic_DNA"/>
</dbReference>
<sequence length="202" mass="20695">MAAKIHRFILAAAVLLATPLAALPTKAAFNLANIEAAFHNPGNAALVWVVDSSGSGGFDITHGHLEPIDSTPPLRVPLQNGAAPPMSAKEDAPEVCLTQNPAPASTCKIIIEDLQKNVQSSFHIEPGQVRSICFSDGSGRCCVSWSAKASLDSTKLGDAAAGCLKTCPGDELSCQTRAAATDGQDVNVCVAGRADGCGQTSG</sequence>
<organism evidence="1 2">
    <name type="scientific">Zarea fungicola</name>
    <dbReference type="NCBI Taxonomy" id="93591"/>
    <lineage>
        <taxon>Eukaryota</taxon>
        <taxon>Fungi</taxon>
        <taxon>Dikarya</taxon>
        <taxon>Ascomycota</taxon>
        <taxon>Pezizomycotina</taxon>
        <taxon>Sordariomycetes</taxon>
        <taxon>Hypocreomycetidae</taxon>
        <taxon>Hypocreales</taxon>
        <taxon>Cordycipitaceae</taxon>
        <taxon>Zarea</taxon>
    </lineage>
</organism>
<gene>
    <name evidence="1" type="ORF">NQ176_g4084</name>
</gene>
<name>A0ACC1NHF1_9HYPO</name>
<evidence type="ECO:0000313" key="2">
    <source>
        <dbReference type="Proteomes" id="UP001143910"/>
    </source>
</evidence>
<keyword evidence="2" id="KW-1185">Reference proteome</keyword>
<dbReference type="Proteomes" id="UP001143910">
    <property type="component" value="Unassembled WGS sequence"/>
</dbReference>
<protein>
    <submittedName>
        <fullName evidence="1">Uncharacterized protein</fullName>
    </submittedName>
</protein>
<reference evidence="1" key="1">
    <citation type="submission" date="2022-08" db="EMBL/GenBank/DDBJ databases">
        <title>Genome Sequence of Lecanicillium fungicola.</title>
        <authorList>
            <person name="Buettner E."/>
        </authorList>
    </citation>
    <scope>NUCLEOTIDE SEQUENCE</scope>
    <source>
        <strain evidence="1">Babe33</strain>
    </source>
</reference>
<comment type="caution">
    <text evidence="1">The sequence shown here is derived from an EMBL/GenBank/DDBJ whole genome shotgun (WGS) entry which is preliminary data.</text>
</comment>
<evidence type="ECO:0000313" key="1">
    <source>
        <dbReference type="EMBL" id="KAJ2977951.1"/>
    </source>
</evidence>